<evidence type="ECO:0000256" key="1">
    <source>
        <dbReference type="ARBA" id="ARBA00022741"/>
    </source>
</evidence>
<accession>A0A421BLP4</accession>
<dbReference type="Pfam" id="PF00005">
    <property type="entry name" value="ABC_tran"/>
    <property type="match status" value="1"/>
</dbReference>
<evidence type="ECO:0000259" key="3">
    <source>
        <dbReference type="PROSITE" id="PS50893"/>
    </source>
</evidence>
<keyword evidence="5" id="KW-1185">Reference proteome</keyword>
<dbReference type="PROSITE" id="PS00211">
    <property type="entry name" value="ABC_TRANSPORTER_1"/>
    <property type="match status" value="1"/>
</dbReference>
<dbReference type="SMART" id="SM00382">
    <property type="entry name" value="AAA"/>
    <property type="match status" value="1"/>
</dbReference>
<protein>
    <submittedName>
        <fullName evidence="4">Sugar ABC transporter ATP-binding protein</fullName>
    </submittedName>
</protein>
<gene>
    <name evidence="4" type="ORF">DYS74_13555</name>
</gene>
<sequence length="261" mass="27758">MPDGQTFPAAAAPVGAPPPIVTLQGVTKRYPGIVANDSIDMEIRAGEVHVLLGENGAGKSTLVSMLSGLQQPDEGRILIDGIERPIASPAVALEIGISTVFQHSMLVPSLTLVENATLGRPWWRRPDRAGTAAAIRANAEEKRRGFDIRTPSVETPVGKLSGGNIQKVLLARELTGTTRAVIFNKPTYGLDLANIAATRARIRETAERGAAVLLISTELDEILELSHRVAVMDQGRIAGIVPNDDAARRRIGELMSGVSRG</sequence>
<dbReference type="InterPro" id="IPR027417">
    <property type="entry name" value="P-loop_NTPase"/>
</dbReference>
<evidence type="ECO:0000256" key="2">
    <source>
        <dbReference type="ARBA" id="ARBA00022840"/>
    </source>
</evidence>
<dbReference type="PANTHER" id="PTHR43790">
    <property type="entry name" value="CARBOHYDRATE TRANSPORT ATP-BINDING PROTEIN MG119-RELATED"/>
    <property type="match status" value="1"/>
</dbReference>
<dbReference type="PANTHER" id="PTHR43790:SF4">
    <property type="entry name" value="GUANOSINE IMPORT ATP-BINDING PROTEIN NUPO"/>
    <property type="match status" value="1"/>
</dbReference>
<keyword evidence="1" id="KW-0547">Nucleotide-binding</keyword>
<dbReference type="InterPro" id="IPR003439">
    <property type="entry name" value="ABC_transporter-like_ATP-bd"/>
</dbReference>
<dbReference type="InterPro" id="IPR050107">
    <property type="entry name" value="ABC_carbohydrate_import_ATPase"/>
</dbReference>
<dbReference type="GO" id="GO:0005524">
    <property type="term" value="F:ATP binding"/>
    <property type="evidence" value="ECO:0007669"/>
    <property type="project" value="UniProtKB-KW"/>
</dbReference>
<organism evidence="4 5">
    <name type="scientific">Paenirhodobacter hankyongi</name>
    <dbReference type="NCBI Taxonomy" id="2294033"/>
    <lineage>
        <taxon>Bacteria</taxon>
        <taxon>Pseudomonadati</taxon>
        <taxon>Pseudomonadota</taxon>
        <taxon>Alphaproteobacteria</taxon>
        <taxon>Rhodobacterales</taxon>
        <taxon>Rhodobacter group</taxon>
        <taxon>Paenirhodobacter</taxon>
    </lineage>
</organism>
<dbReference type="InterPro" id="IPR017871">
    <property type="entry name" value="ABC_transporter-like_CS"/>
</dbReference>
<reference evidence="4 5" key="1">
    <citation type="submission" date="2018-10" db="EMBL/GenBank/DDBJ databases">
        <title>Rhodobacter sp . BO-81.</title>
        <authorList>
            <person name="Im W.T."/>
        </authorList>
    </citation>
    <scope>NUCLEOTIDE SEQUENCE [LARGE SCALE GENOMIC DNA]</scope>
    <source>
        <strain evidence="4 5">BO-81</strain>
    </source>
</reference>
<dbReference type="AlphaFoldDB" id="A0A421BLP4"/>
<evidence type="ECO:0000313" key="5">
    <source>
        <dbReference type="Proteomes" id="UP000279673"/>
    </source>
</evidence>
<dbReference type="SUPFAM" id="SSF52540">
    <property type="entry name" value="P-loop containing nucleoside triphosphate hydrolases"/>
    <property type="match status" value="1"/>
</dbReference>
<dbReference type="Gene3D" id="3.40.50.300">
    <property type="entry name" value="P-loop containing nucleotide triphosphate hydrolases"/>
    <property type="match status" value="1"/>
</dbReference>
<dbReference type="RefSeq" id="WP_121534226.1">
    <property type="nucleotide sequence ID" value="NZ_RCHI01000013.1"/>
</dbReference>
<dbReference type="Proteomes" id="UP000279673">
    <property type="component" value="Unassembled WGS sequence"/>
</dbReference>
<dbReference type="InterPro" id="IPR003593">
    <property type="entry name" value="AAA+_ATPase"/>
</dbReference>
<comment type="caution">
    <text evidence="4">The sequence shown here is derived from an EMBL/GenBank/DDBJ whole genome shotgun (WGS) entry which is preliminary data.</text>
</comment>
<dbReference type="PROSITE" id="PS50893">
    <property type="entry name" value="ABC_TRANSPORTER_2"/>
    <property type="match status" value="1"/>
</dbReference>
<evidence type="ECO:0000313" key="4">
    <source>
        <dbReference type="EMBL" id="RLL63969.1"/>
    </source>
</evidence>
<dbReference type="GO" id="GO:0016887">
    <property type="term" value="F:ATP hydrolysis activity"/>
    <property type="evidence" value="ECO:0007669"/>
    <property type="project" value="InterPro"/>
</dbReference>
<name>A0A421BLP4_9RHOB</name>
<dbReference type="EMBL" id="RCHI01000013">
    <property type="protein sequence ID" value="RLL63969.1"/>
    <property type="molecule type" value="Genomic_DNA"/>
</dbReference>
<dbReference type="CDD" id="cd03216">
    <property type="entry name" value="ABC_Carb_Monos_I"/>
    <property type="match status" value="1"/>
</dbReference>
<proteinExistence type="predicted"/>
<feature type="domain" description="ABC transporter" evidence="3">
    <location>
        <begin position="21"/>
        <end position="259"/>
    </location>
</feature>
<keyword evidence="2 4" id="KW-0067">ATP-binding</keyword>